<keyword evidence="2" id="KW-0732">Signal</keyword>
<feature type="chain" id="PRO_5046763457" evidence="2">
    <location>
        <begin position="27"/>
        <end position="244"/>
    </location>
</feature>
<dbReference type="InterPro" id="IPR025326">
    <property type="entry name" value="DUF4232"/>
</dbReference>
<dbReference type="RefSeq" id="WP_405451273.1">
    <property type="nucleotide sequence ID" value="NZ_CP108164.1"/>
</dbReference>
<organism evidence="4 5">
    <name type="scientific">Streptomyces achromogenes</name>
    <dbReference type="NCBI Taxonomy" id="67255"/>
    <lineage>
        <taxon>Bacteria</taxon>
        <taxon>Bacillati</taxon>
        <taxon>Actinomycetota</taxon>
        <taxon>Actinomycetes</taxon>
        <taxon>Kitasatosporales</taxon>
        <taxon>Streptomycetaceae</taxon>
        <taxon>Streptomyces</taxon>
    </lineage>
</organism>
<dbReference type="Proteomes" id="UP001622557">
    <property type="component" value="Chromosome"/>
</dbReference>
<feature type="signal peptide" evidence="2">
    <location>
        <begin position="1"/>
        <end position="26"/>
    </location>
</feature>
<dbReference type="Pfam" id="PF14016">
    <property type="entry name" value="DUF4232"/>
    <property type="match status" value="1"/>
</dbReference>
<dbReference type="PROSITE" id="PS51257">
    <property type="entry name" value="PROKAR_LIPOPROTEIN"/>
    <property type="match status" value="1"/>
</dbReference>
<reference evidence="4 5" key="1">
    <citation type="submission" date="2022-10" db="EMBL/GenBank/DDBJ databases">
        <title>The complete genomes of actinobacterial strains from the NBC collection.</title>
        <authorList>
            <person name="Joergensen T.S."/>
            <person name="Alvarez Arevalo M."/>
            <person name="Sterndorff E.B."/>
            <person name="Faurdal D."/>
            <person name="Vuksanovic O."/>
            <person name="Mourched A.-S."/>
            <person name="Charusanti P."/>
            <person name="Shaw S."/>
            <person name="Blin K."/>
            <person name="Weber T."/>
        </authorList>
    </citation>
    <scope>NUCLEOTIDE SEQUENCE [LARGE SCALE GENOMIC DNA]</scope>
    <source>
        <strain evidence="4 5">NBC_00156</strain>
    </source>
</reference>
<protein>
    <submittedName>
        <fullName evidence="4">DUF4232 domain-containing protein</fullName>
    </submittedName>
</protein>
<evidence type="ECO:0000313" key="5">
    <source>
        <dbReference type="Proteomes" id="UP001622557"/>
    </source>
</evidence>
<dbReference type="EMBL" id="CP108164">
    <property type="protein sequence ID" value="WTQ84073.1"/>
    <property type="molecule type" value="Genomic_DNA"/>
</dbReference>
<feature type="domain" description="DUF4232" evidence="3">
    <location>
        <begin position="109"/>
        <end position="233"/>
    </location>
</feature>
<feature type="compositionally biased region" description="Low complexity" evidence="1">
    <location>
        <begin position="70"/>
        <end position="106"/>
    </location>
</feature>
<gene>
    <name evidence="4" type="ORF">OG350_28880</name>
</gene>
<name>A0ABZ1KYW3_STRAH</name>
<evidence type="ECO:0000259" key="3">
    <source>
        <dbReference type="Pfam" id="PF14016"/>
    </source>
</evidence>
<evidence type="ECO:0000313" key="4">
    <source>
        <dbReference type="EMBL" id="WTQ84073.1"/>
    </source>
</evidence>
<proteinExistence type="predicted"/>
<evidence type="ECO:0000256" key="1">
    <source>
        <dbReference type="SAM" id="MobiDB-lite"/>
    </source>
</evidence>
<keyword evidence="5" id="KW-1185">Reference proteome</keyword>
<sequence>MNIPRHRSALLAAAGTALVLSLTACQSDGDTASSATPEATVAATAVSAQPADGKGTGTSGATGPAEAARSTGSKDSAGSTGSSGSSGTTGTTGSTGSTGERASASAPLCTAGDVTVRAATQDGPPYTHLVLTARNTSHHACRLTGFPHIQFLESHKQDVPAVGKSKPATPVVLTAGAPAYALVKLSDGGIDEDTEPVSAFSVMLEGDPTVIAVTAPGSEGIAVDPAKALTGYWTPELRNGADDF</sequence>
<feature type="region of interest" description="Disordered" evidence="1">
    <location>
        <begin position="43"/>
        <end position="107"/>
    </location>
</feature>
<evidence type="ECO:0000256" key="2">
    <source>
        <dbReference type="SAM" id="SignalP"/>
    </source>
</evidence>
<accession>A0ABZ1KYW3</accession>
<dbReference type="GeneID" id="97284534"/>